<dbReference type="Proteomes" id="UP000317429">
    <property type="component" value="Chromosome"/>
</dbReference>
<evidence type="ECO:0000313" key="2">
    <source>
        <dbReference type="Proteomes" id="UP000317429"/>
    </source>
</evidence>
<protein>
    <submittedName>
        <fullName evidence="1">Uncharacterized protein</fullName>
    </submittedName>
</protein>
<evidence type="ECO:0000313" key="1">
    <source>
        <dbReference type="EMBL" id="QDU88015.1"/>
    </source>
</evidence>
<gene>
    <name evidence="1" type="ORF">Pla175_13840</name>
</gene>
<dbReference type="AlphaFoldDB" id="A0A518D975"/>
<name>A0A518D975_9BACT</name>
<reference evidence="1 2" key="1">
    <citation type="submission" date="2019-02" db="EMBL/GenBank/DDBJ databases">
        <title>Deep-cultivation of Planctomycetes and their phenomic and genomic characterization uncovers novel biology.</title>
        <authorList>
            <person name="Wiegand S."/>
            <person name="Jogler M."/>
            <person name="Boedeker C."/>
            <person name="Pinto D."/>
            <person name="Vollmers J."/>
            <person name="Rivas-Marin E."/>
            <person name="Kohn T."/>
            <person name="Peeters S.H."/>
            <person name="Heuer A."/>
            <person name="Rast P."/>
            <person name="Oberbeckmann S."/>
            <person name="Bunk B."/>
            <person name="Jeske O."/>
            <person name="Meyerdierks A."/>
            <person name="Storesund J.E."/>
            <person name="Kallscheuer N."/>
            <person name="Luecker S."/>
            <person name="Lage O.M."/>
            <person name="Pohl T."/>
            <person name="Merkel B.J."/>
            <person name="Hornburger P."/>
            <person name="Mueller R.-W."/>
            <person name="Bruemmer F."/>
            <person name="Labrenz M."/>
            <person name="Spormann A.M."/>
            <person name="Op den Camp H."/>
            <person name="Overmann J."/>
            <person name="Amann R."/>
            <person name="Jetten M.S.M."/>
            <person name="Mascher T."/>
            <person name="Medema M.H."/>
            <person name="Devos D.P."/>
            <person name="Kaster A.-K."/>
            <person name="Ovreas L."/>
            <person name="Rohde M."/>
            <person name="Galperin M.Y."/>
            <person name="Jogler C."/>
        </authorList>
    </citation>
    <scope>NUCLEOTIDE SEQUENCE [LARGE SCALE GENOMIC DNA]</scope>
    <source>
        <strain evidence="1 2">Pla175</strain>
    </source>
</reference>
<organism evidence="1 2">
    <name type="scientific">Pirellulimonas nuda</name>
    <dbReference type="NCBI Taxonomy" id="2528009"/>
    <lineage>
        <taxon>Bacteria</taxon>
        <taxon>Pseudomonadati</taxon>
        <taxon>Planctomycetota</taxon>
        <taxon>Planctomycetia</taxon>
        <taxon>Pirellulales</taxon>
        <taxon>Lacipirellulaceae</taxon>
        <taxon>Pirellulimonas</taxon>
    </lineage>
</organism>
<sequence length="134" mass="14098">MRDRADILKALRQTRARLPGHAQATREAVADAFDWKTYVRAHPLLAFGLAAGVGYLLVPRGAPAAESRPACPPRPAEAPQRAATSGVISSVAATVGALALRTALSAAARHVFAGRSEDNAALHAEAESFRPRPK</sequence>
<proteinExistence type="predicted"/>
<dbReference type="KEGG" id="pnd:Pla175_13840"/>
<dbReference type="RefSeq" id="WP_145282482.1">
    <property type="nucleotide sequence ID" value="NZ_CP036291.1"/>
</dbReference>
<dbReference type="OrthoDB" id="213584at2"/>
<accession>A0A518D975</accession>
<dbReference type="EMBL" id="CP036291">
    <property type="protein sequence ID" value="QDU88015.1"/>
    <property type="molecule type" value="Genomic_DNA"/>
</dbReference>
<keyword evidence="2" id="KW-1185">Reference proteome</keyword>